<proteinExistence type="predicted"/>
<dbReference type="Gramene" id="KMS64960">
    <property type="protein sequence ID" value="KMS64960"/>
    <property type="gene ID" value="BVRB_040870"/>
</dbReference>
<organism evidence="1 2">
    <name type="scientific">Beta vulgaris subsp. vulgaris</name>
    <name type="common">Beet</name>
    <dbReference type="NCBI Taxonomy" id="3555"/>
    <lineage>
        <taxon>Eukaryota</taxon>
        <taxon>Viridiplantae</taxon>
        <taxon>Streptophyta</taxon>
        <taxon>Embryophyta</taxon>
        <taxon>Tracheophyta</taxon>
        <taxon>Spermatophyta</taxon>
        <taxon>Magnoliopsida</taxon>
        <taxon>eudicotyledons</taxon>
        <taxon>Gunneridae</taxon>
        <taxon>Pentapetalae</taxon>
        <taxon>Caryophyllales</taxon>
        <taxon>Chenopodiaceae</taxon>
        <taxon>Betoideae</taxon>
        <taxon>Beta</taxon>
    </lineage>
</organism>
<name>A0A0J8BGS0_BETVV</name>
<feature type="non-terminal residue" evidence="1">
    <location>
        <position position="69"/>
    </location>
</feature>
<accession>A0A0J8BGS0</accession>
<protein>
    <submittedName>
        <fullName evidence="1">Uncharacterized protein</fullName>
    </submittedName>
</protein>
<dbReference type="AlphaFoldDB" id="A0A0J8BGS0"/>
<reference evidence="1 2" key="1">
    <citation type="journal article" date="2014" name="Nature">
        <title>The genome of the recently domesticated crop plant sugar beet (Beta vulgaris).</title>
        <authorList>
            <person name="Dohm J.C."/>
            <person name="Minoche A.E."/>
            <person name="Holtgrawe D."/>
            <person name="Capella-Gutierrez S."/>
            <person name="Zakrzewski F."/>
            <person name="Tafer H."/>
            <person name="Rupp O."/>
            <person name="Sorensen T.R."/>
            <person name="Stracke R."/>
            <person name="Reinhardt R."/>
            <person name="Goesmann A."/>
            <person name="Kraft T."/>
            <person name="Schulz B."/>
            <person name="Stadler P.F."/>
            <person name="Schmidt T."/>
            <person name="Gabaldon T."/>
            <person name="Lehrach H."/>
            <person name="Weisshaar B."/>
            <person name="Himmelbauer H."/>
        </authorList>
    </citation>
    <scope>NUCLEOTIDE SEQUENCE [LARGE SCALE GENOMIC DNA]</scope>
    <source>
        <tissue evidence="1">Taproot</tissue>
    </source>
</reference>
<keyword evidence="2" id="KW-1185">Reference proteome</keyword>
<evidence type="ECO:0000313" key="2">
    <source>
        <dbReference type="Proteomes" id="UP000035740"/>
    </source>
</evidence>
<gene>
    <name evidence="1" type="ORF">BVRB_040870</name>
</gene>
<sequence>MAKHPTVISRHPRLLPNRLQRTDRALANLPLEMLHLLLGRIWRLRFRQSMNENSVWNICNVFLELLSCA</sequence>
<dbReference type="Proteomes" id="UP000035740">
    <property type="component" value="Unassembled WGS sequence"/>
</dbReference>
<dbReference type="EMBL" id="KQ117673">
    <property type="protein sequence ID" value="KMS64960.1"/>
    <property type="molecule type" value="Genomic_DNA"/>
</dbReference>
<evidence type="ECO:0000313" key="1">
    <source>
        <dbReference type="EMBL" id="KMS64960.1"/>
    </source>
</evidence>